<evidence type="ECO:0000256" key="3">
    <source>
        <dbReference type="ARBA" id="ARBA00022448"/>
    </source>
</evidence>
<feature type="transmembrane region" description="Helical" evidence="12">
    <location>
        <begin position="219"/>
        <end position="238"/>
    </location>
</feature>
<evidence type="ECO:0000256" key="5">
    <source>
        <dbReference type="ARBA" id="ARBA00022617"/>
    </source>
</evidence>
<feature type="transmembrane region" description="Helical" evidence="12">
    <location>
        <begin position="94"/>
        <end position="117"/>
    </location>
</feature>
<dbReference type="RefSeq" id="WP_076569586.1">
    <property type="nucleotide sequence ID" value="NZ_FNOS01000001.1"/>
</dbReference>
<evidence type="ECO:0000256" key="6">
    <source>
        <dbReference type="ARBA" id="ARBA00022692"/>
    </source>
</evidence>
<dbReference type="Proteomes" id="UP000198647">
    <property type="component" value="Unassembled WGS sequence"/>
</dbReference>
<feature type="transmembrane region" description="Helical" evidence="12">
    <location>
        <begin position="129"/>
        <end position="153"/>
    </location>
</feature>
<evidence type="ECO:0000256" key="9">
    <source>
        <dbReference type="ARBA" id="ARBA00022989"/>
    </source>
</evidence>
<evidence type="ECO:0000313" key="14">
    <source>
        <dbReference type="Proteomes" id="UP000198647"/>
    </source>
</evidence>
<evidence type="ECO:0000256" key="11">
    <source>
        <dbReference type="ARBA" id="ARBA00023136"/>
    </source>
</evidence>
<feature type="transmembrane region" description="Helical" evidence="12">
    <location>
        <begin position="317"/>
        <end position="342"/>
    </location>
</feature>
<dbReference type="PIRSF" id="PIRSF006446">
    <property type="entry name" value="Cyt_quinol_oxidase_1"/>
    <property type="match status" value="1"/>
</dbReference>
<keyword evidence="9 12" id="KW-1133">Transmembrane helix</keyword>
<keyword evidence="8 12" id="KW-0249">Electron transport</keyword>
<protein>
    <submittedName>
        <fullName evidence="13">Cytochrome d ubiquinol oxidase subunit I</fullName>
    </submittedName>
</protein>
<feature type="transmembrane region" description="Helical" evidence="12">
    <location>
        <begin position="61"/>
        <end position="82"/>
    </location>
</feature>
<feature type="transmembrane region" description="Helical" evidence="12">
    <location>
        <begin position="354"/>
        <end position="377"/>
    </location>
</feature>
<comment type="subcellular location">
    <subcellularLocation>
        <location evidence="1">Cell membrane</location>
        <topology evidence="1">Multi-pass membrane protein</topology>
    </subcellularLocation>
</comment>
<dbReference type="Pfam" id="PF01654">
    <property type="entry name" value="Cyt_bd_oxida_I"/>
    <property type="match status" value="1"/>
</dbReference>
<evidence type="ECO:0000256" key="1">
    <source>
        <dbReference type="ARBA" id="ARBA00004651"/>
    </source>
</evidence>
<evidence type="ECO:0000313" key="13">
    <source>
        <dbReference type="EMBL" id="SDX35568.1"/>
    </source>
</evidence>
<evidence type="ECO:0000256" key="7">
    <source>
        <dbReference type="ARBA" id="ARBA00022723"/>
    </source>
</evidence>
<keyword evidence="4 12" id="KW-1003">Cell membrane</keyword>
<dbReference type="InterPro" id="IPR002585">
    <property type="entry name" value="Cyt-d_ubiquinol_oxidase_su_1"/>
</dbReference>
<evidence type="ECO:0000256" key="12">
    <source>
        <dbReference type="PIRNR" id="PIRNR006446"/>
    </source>
</evidence>
<evidence type="ECO:0000256" key="8">
    <source>
        <dbReference type="ARBA" id="ARBA00022982"/>
    </source>
</evidence>
<keyword evidence="14" id="KW-1185">Reference proteome</keyword>
<evidence type="ECO:0000256" key="2">
    <source>
        <dbReference type="ARBA" id="ARBA00009819"/>
    </source>
</evidence>
<organism evidence="13 14">
    <name type="scientific">Salimicrobium album</name>
    <dbReference type="NCBI Taxonomy" id="50717"/>
    <lineage>
        <taxon>Bacteria</taxon>
        <taxon>Bacillati</taxon>
        <taxon>Bacillota</taxon>
        <taxon>Bacilli</taxon>
        <taxon>Bacillales</taxon>
        <taxon>Bacillaceae</taxon>
        <taxon>Salimicrobium</taxon>
    </lineage>
</organism>
<dbReference type="PANTHER" id="PTHR30365">
    <property type="entry name" value="CYTOCHROME D UBIQUINOL OXIDASE"/>
    <property type="match status" value="1"/>
</dbReference>
<keyword evidence="5 12" id="KW-0349">Heme</keyword>
<keyword evidence="6 12" id="KW-0812">Transmembrane</keyword>
<keyword evidence="10 12" id="KW-0408">Iron</keyword>
<comment type="caution">
    <text evidence="13">The sequence shown here is derived from an EMBL/GenBank/DDBJ whole genome shotgun (WGS) entry which is preliminary data.</text>
</comment>
<reference evidence="13 14" key="1">
    <citation type="submission" date="2016-10" db="EMBL/GenBank/DDBJ databases">
        <authorList>
            <person name="Varghese N."/>
            <person name="Submissions S."/>
        </authorList>
    </citation>
    <scope>NUCLEOTIDE SEQUENCE [LARGE SCALE GENOMIC DNA]</scope>
    <source>
        <strain evidence="13 14">DSM 20748</strain>
    </source>
</reference>
<comment type="similarity">
    <text evidence="2 12">Belongs to the cytochrome ubiquinol oxidase subunit 1 family.</text>
</comment>
<sequence length="450" mass="50035">MIELDSVMLSRMLTAMTLIFHIIFATVGVGVPVMISIAELIGIRKKDKYYSLMAKRWARGFTIIVAVGVVTGTAIGLQLSLLWPSFMQLAGKVIALPLFMETFAFFFEAIFLGAYLYTWDRFKNPMTHWWLSIPIIIGGTLSAFFITTVNAFMNTPAGFDVEDGVINAINPLAAMFNPATPTKVFHVVSSAYMTSAAILATIAAVTYLVKRDQEYAKRALKLTVTATLVFSISTAVAGDLSAKFLAEHQPEKLAAGEWHFETEEGADLVLFGTLNDDNEITGEIRLPKALSFLAYGNFDAEVTGLDKIPDDEEPPLFIHYFFDLMVSIGMFVLLISGLYVLMTYVKKWNPHNKLMLWALTTIGPLSMLAIEFGWVYAEIGRQPWIMRGFMKVAEGATTSPNVGAMFLLFFLLYFVLGIGTLVVLRKMFKDHPAEVELEHLYTEVGKGGER</sequence>
<feature type="transmembrane region" description="Helical" evidence="12">
    <location>
        <begin position="18"/>
        <end position="41"/>
    </location>
</feature>
<dbReference type="PANTHER" id="PTHR30365:SF14">
    <property type="entry name" value="CYTOCHROME BD MENAQUINOL OXIDASE SUBUNIT I-RELATED"/>
    <property type="match status" value="1"/>
</dbReference>
<proteinExistence type="inferred from homology"/>
<feature type="transmembrane region" description="Helical" evidence="12">
    <location>
        <begin position="184"/>
        <end position="207"/>
    </location>
</feature>
<dbReference type="EMBL" id="FNOS01000001">
    <property type="protein sequence ID" value="SDX35568.1"/>
    <property type="molecule type" value="Genomic_DNA"/>
</dbReference>
<keyword evidence="11 12" id="KW-0472">Membrane</keyword>
<keyword evidence="3 12" id="KW-0813">Transport</keyword>
<keyword evidence="7 12" id="KW-0479">Metal-binding</keyword>
<name>A0A1H3B1K3_9BACI</name>
<evidence type="ECO:0000256" key="4">
    <source>
        <dbReference type="ARBA" id="ARBA00022475"/>
    </source>
</evidence>
<gene>
    <name evidence="13" type="ORF">SAMN04488081_0267</name>
</gene>
<evidence type="ECO:0000256" key="10">
    <source>
        <dbReference type="ARBA" id="ARBA00023004"/>
    </source>
</evidence>
<accession>A0A1H3B1K3</accession>
<feature type="transmembrane region" description="Helical" evidence="12">
    <location>
        <begin position="404"/>
        <end position="424"/>
    </location>
</feature>